<evidence type="ECO:0000313" key="2">
    <source>
        <dbReference type="Proteomes" id="UP001419268"/>
    </source>
</evidence>
<sequence length="101" mass="11388">MLLLAEENDKFEMTLPKKDKDINIRDEVIAQNAEILSKNEVEISQLKATNDHLMAKVSSLEITNEEALALGEKSLRKMVGRQKAISLRIVMLRIAQVGREA</sequence>
<name>A0AAP0K8N9_9MAGN</name>
<gene>
    <name evidence="1" type="ORF">Scep_006813</name>
</gene>
<evidence type="ECO:0000313" key="1">
    <source>
        <dbReference type="EMBL" id="KAK9148056.1"/>
    </source>
</evidence>
<dbReference type="AlphaFoldDB" id="A0AAP0K8N9"/>
<comment type="caution">
    <text evidence="1">The sequence shown here is derived from an EMBL/GenBank/DDBJ whole genome shotgun (WGS) entry which is preliminary data.</text>
</comment>
<proteinExistence type="predicted"/>
<reference evidence="1 2" key="1">
    <citation type="submission" date="2024-01" db="EMBL/GenBank/DDBJ databases">
        <title>Genome assemblies of Stephania.</title>
        <authorList>
            <person name="Yang L."/>
        </authorList>
    </citation>
    <scope>NUCLEOTIDE SEQUENCE [LARGE SCALE GENOMIC DNA]</scope>
    <source>
        <strain evidence="1">JXDWG</strain>
        <tissue evidence="1">Leaf</tissue>
    </source>
</reference>
<protein>
    <submittedName>
        <fullName evidence="1">Uncharacterized protein</fullName>
    </submittedName>
</protein>
<organism evidence="1 2">
    <name type="scientific">Stephania cephalantha</name>
    <dbReference type="NCBI Taxonomy" id="152367"/>
    <lineage>
        <taxon>Eukaryota</taxon>
        <taxon>Viridiplantae</taxon>
        <taxon>Streptophyta</taxon>
        <taxon>Embryophyta</taxon>
        <taxon>Tracheophyta</taxon>
        <taxon>Spermatophyta</taxon>
        <taxon>Magnoliopsida</taxon>
        <taxon>Ranunculales</taxon>
        <taxon>Menispermaceae</taxon>
        <taxon>Menispermoideae</taxon>
        <taxon>Cissampelideae</taxon>
        <taxon>Stephania</taxon>
    </lineage>
</organism>
<accession>A0AAP0K8N9</accession>
<keyword evidence="2" id="KW-1185">Reference proteome</keyword>
<dbReference type="EMBL" id="JBBNAG010000003">
    <property type="protein sequence ID" value="KAK9148056.1"/>
    <property type="molecule type" value="Genomic_DNA"/>
</dbReference>
<dbReference type="Proteomes" id="UP001419268">
    <property type="component" value="Unassembled WGS sequence"/>
</dbReference>